<keyword evidence="2" id="KW-0472">Membrane</keyword>
<evidence type="ECO:0000256" key="2">
    <source>
        <dbReference type="SAM" id="Phobius"/>
    </source>
</evidence>
<dbReference type="EMBL" id="ML993921">
    <property type="protein sequence ID" value="KAF2202876.1"/>
    <property type="molecule type" value="Genomic_DNA"/>
</dbReference>
<keyword evidence="2" id="KW-0812">Transmembrane</keyword>
<dbReference type="Pfam" id="PF20237">
    <property type="entry name" value="DUF6594"/>
    <property type="match status" value="1"/>
</dbReference>
<evidence type="ECO:0000256" key="1">
    <source>
        <dbReference type="SAM" id="Coils"/>
    </source>
</evidence>
<keyword evidence="1" id="KW-0175">Coiled coil</keyword>
<sequence>MAATLNYQYHPFYDYLAEYPEGIKVRRFIGEWAWILNCEVSNIRELEKKCRIAMAESHGFCSGVSPWNPTDWHPLQMGSNAKLKAIIEELQTAIKEYTRDLLQFEQVMRLPSPSPRHMAKLLEAREFFEGGVFGPTGEDEVRYKELGRDSCAVISLPKEEPVTHIAINIIERLSGHRWSRFLGIPPHVGNTQTLWGLDLQKLDTVVDYTTYILLDVLLTGALFVLGVVQNAKQRIALIGGFYIPFVLLIKATAHPRRVEMFAISAAYFAIASVFATVSGSDKEACH</sequence>
<keyword evidence="5" id="KW-1185">Reference proteome</keyword>
<name>A0A9P4JNW1_9PLEO</name>
<dbReference type="Proteomes" id="UP000799536">
    <property type="component" value="Unassembled WGS sequence"/>
</dbReference>
<dbReference type="PANTHER" id="PTHR34502:SF4">
    <property type="entry name" value="DUF6594 DOMAIN-CONTAINING PROTEIN"/>
    <property type="match status" value="1"/>
</dbReference>
<proteinExistence type="predicted"/>
<feature type="domain" description="DUF6594" evidence="3">
    <location>
        <begin position="12"/>
        <end position="270"/>
    </location>
</feature>
<feature type="transmembrane region" description="Helical" evidence="2">
    <location>
        <begin position="208"/>
        <end position="228"/>
    </location>
</feature>
<dbReference type="PANTHER" id="PTHR34502">
    <property type="entry name" value="DUF6594 DOMAIN-CONTAINING PROTEIN-RELATED"/>
    <property type="match status" value="1"/>
</dbReference>
<evidence type="ECO:0000259" key="3">
    <source>
        <dbReference type="Pfam" id="PF20237"/>
    </source>
</evidence>
<dbReference type="OrthoDB" id="3793504at2759"/>
<accession>A0A9P4JNW1</accession>
<feature type="coiled-coil region" evidence="1">
    <location>
        <begin position="80"/>
        <end position="107"/>
    </location>
</feature>
<comment type="caution">
    <text evidence="4">The sequence shown here is derived from an EMBL/GenBank/DDBJ whole genome shotgun (WGS) entry which is preliminary data.</text>
</comment>
<feature type="transmembrane region" description="Helical" evidence="2">
    <location>
        <begin position="260"/>
        <end position="277"/>
    </location>
</feature>
<dbReference type="InterPro" id="IPR046529">
    <property type="entry name" value="DUF6594"/>
</dbReference>
<evidence type="ECO:0000313" key="5">
    <source>
        <dbReference type="Proteomes" id="UP000799536"/>
    </source>
</evidence>
<protein>
    <recommendedName>
        <fullName evidence="3">DUF6594 domain-containing protein</fullName>
    </recommendedName>
</protein>
<organism evidence="4 5">
    <name type="scientific">Delitschia confertaspora ATCC 74209</name>
    <dbReference type="NCBI Taxonomy" id="1513339"/>
    <lineage>
        <taxon>Eukaryota</taxon>
        <taxon>Fungi</taxon>
        <taxon>Dikarya</taxon>
        <taxon>Ascomycota</taxon>
        <taxon>Pezizomycotina</taxon>
        <taxon>Dothideomycetes</taxon>
        <taxon>Pleosporomycetidae</taxon>
        <taxon>Pleosporales</taxon>
        <taxon>Delitschiaceae</taxon>
        <taxon>Delitschia</taxon>
    </lineage>
</organism>
<dbReference type="AlphaFoldDB" id="A0A9P4JNW1"/>
<feature type="transmembrane region" description="Helical" evidence="2">
    <location>
        <begin position="235"/>
        <end position="254"/>
    </location>
</feature>
<evidence type="ECO:0000313" key="4">
    <source>
        <dbReference type="EMBL" id="KAF2202876.1"/>
    </source>
</evidence>
<gene>
    <name evidence="4" type="ORF">GQ43DRAFT_470502</name>
</gene>
<keyword evidence="2" id="KW-1133">Transmembrane helix</keyword>
<reference evidence="4" key="1">
    <citation type="journal article" date="2020" name="Stud. Mycol.">
        <title>101 Dothideomycetes genomes: a test case for predicting lifestyles and emergence of pathogens.</title>
        <authorList>
            <person name="Haridas S."/>
            <person name="Albert R."/>
            <person name="Binder M."/>
            <person name="Bloem J."/>
            <person name="Labutti K."/>
            <person name="Salamov A."/>
            <person name="Andreopoulos B."/>
            <person name="Baker S."/>
            <person name="Barry K."/>
            <person name="Bills G."/>
            <person name="Bluhm B."/>
            <person name="Cannon C."/>
            <person name="Castanera R."/>
            <person name="Culley D."/>
            <person name="Daum C."/>
            <person name="Ezra D."/>
            <person name="Gonzalez J."/>
            <person name="Henrissat B."/>
            <person name="Kuo A."/>
            <person name="Liang C."/>
            <person name="Lipzen A."/>
            <person name="Lutzoni F."/>
            <person name="Magnuson J."/>
            <person name="Mondo S."/>
            <person name="Nolan M."/>
            <person name="Ohm R."/>
            <person name="Pangilinan J."/>
            <person name="Park H.-J."/>
            <person name="Ramirez L."/>
            <person name="Alfaro M."/>
            <person name="Sun H."/>
            <person name="Tritt A."/>
            <person name="Yoshinaga Y."/>
            <person name="Zwiers L.-H."/>
            <person name="Turgeon B."/>
            <person name="Goodwin S."/>
            <person name="Spatafora J."/>
            <person name="Crous P."/>
            <person name="Grigoriev I."/>
        </authorList>
    </citation>
    <scope>NUCLEOTIDE SEQUENCE</scope>
    <source>
        <strain evidence="4">ATCC 74209</strain>
    </source>
</reference>